<comment type="caution">
    <text evidence="1">The sequence shown here is derived from an EMBL/GenBank/DDBJ whole genome shotgun (WGS) entry which is preliminary data.</text>
</comment>
<protein>
    <submittedName>
        <fullName evidence="1">Uncharacterized protein</fullName>
    </submittedName>
</protein>
<accession>A0A0F9NW85</accession>
<reference evidence="1" key="1">
    <citation type="journal article" date="2015" name="Nature">
        <title>Complex archaea that bridge the gap between prokaryotes and eukaryotes.</title>
        <authorList>
            <person name="Spang A."/>
            <person name="Saw J.H."/>
            <person name="Jorgensen S.L."/>
            <person name="Zaremba-Niedzwiedzka K."/>
            <person name="Martijn J."/>
            <person name="Lind A.E."/>
            <person name="van Eijk R."/>
            <person name="Schleper C."/>
            <person name="Guy L."/>
            <person name="Ettema T.J."/>
        </authorList>
    </citation>
    <scope>NUCLEOTIDE SEQUENCE</scope>
</reference>
<name>A0A0F9NW85_9ZZZZ</name>
<dbReference type="AlphaFoldDB" id="A0A0F9NW85"/>
<sequence length="164" mass="18873">MKFRNGFVSNSSSSSFVVAFSKVPTSAEEVRQLMFEDISNYWSYDKEYNTTDIAERVFQDIKEQKKPASKKQITDAISCGYYEGAPDIPSLGGYHNKEKKEEVWAEFDKKWDKGAKNISKEFMTKNAVKVIYTFSYADNENEFGSMMEHSGIFKNLPHIKISCH</sequence>
<proteinExistence type="predicted"/>
<gene>
    <name evidence="1" type="ORF">LCGC14_1287940</name>
</gene>
<organism evidence="1">
    <name type="scientific">marine sediment metagenome</name>
    <dbReference type="NCBI Taxonomy" id="412755"/>
    <lineage>
        <taxon>unclassified sequences</taxon>
        <taxon>metagenomes</taxon>
        <taxon>ecological metagenomes</taxon>
    </lineage>
</organism>
<dbReference type="EMBL" id="LAZR01007391">
    <property type="protein sequence ID" value="KKM85547.1"/>
    <property type="molecule type" value="Genomic_DNA"/>
</dbReference>
<evidence type="ECO:0000313" key="1">
    <source>
        <dbReference type="EMBL" id="KKM85547.1"/>
    </source>
</evidence>